<protein>
    <recommendedName>
        <fullName evidence="5">Tyr recombinase domain-containing protein</fullName>
    </recommendedName>
</protein>
<dbReference type="PROSITE" id="PS51898">
    <property type="entry name" value="TYR_RECOMBINASE"/>
    <property type="match status" value="1"/>
</dbReference>
<reference evidence="7" key="1">
    <citation type="journal article" date="2019" name="Int. J. Syst. Evol. Microbiol.">
        <title>The Global Catalogue of Microorganisms (GCM) 10K type strain sequencing project: providing services to taxonomists for standard genome sequencing and annotation.</title>
        <authorList>
            <consortium name="The Broad Institute Genomics Platform"/>
            <consortium name="The Broad Institute Genome Sequencing Center for Infectious Disease"/>
            <person name="Wu L."/>
            <person name="Ma J."/>
        </authorList>
    </citation>
    <scope>NUCLEOTIDE SEQUENCE [LARGE SCALE GENOMIC DNA]</scope>
    <source>
        <strain evidence="7">JCM 15933</strain>
    </source>
</reference>
<evidence type="ECO:0000259" key="5">
    <source>
        <dbReference type="PROSITE" id="PS51898"/>
    </source>
</evidence>
<comment type="caution">
    <text evidence="6">The sequence shown here is derived from an EMBL/GenBank/DDBJ whole genome shotgun (WGS) entry which is preliminary data.</text>
</comment>
<dbReference type="InterPro" id="IPR011010">
    <property type="entry name" value="DNA_brk_join_enz"/>
</dbReference>
<dbReference type="InterPro" id="IPR050090">
    <property type="entry name" value="Tyrosine_recombinase_XerCD"/>
</dbReference>
<dbReference type="Proteomes" id="UP001501470">
    <property type="component" value="Unassembled WGS sequence"/>
</dbReference>
<keyword evidence="3" id="KW-0233">DNA recombination</keyword>
<keyword evidence="7" id="KW-1185">Reference proteome</keyword>
<organism evidence="6 7">
    <name type="scientific">Dactylosporangium maewongense</name>
    <dbReference type="NCBI Taxonomy" id="634393"/>
    <lineage>
        <taxon>Bacteria</taxon>
        <taxon>Bacillati</taxon>
        <taxon>Actinomycetota</taxon>
        <taxon>Actinomycetes</taxon>
        <taxon>Micromonosporales</taxon>
        <taxon>Micromonosporaceae</taxon>
        <taxon>Dactylosporangium</taxon>
    </lineage>
</organism>
<comment type="similarity">
    <text evidence="1">Belongs to the 'phage' integrase family.</text>
</comment>
<evidence type="ECO:0000256" key="2">
    <source>
        <dbReference type="ARBA" id="ARBA00023125"/>
    </source>
</evidence>
<feature type="region of interest" description="Disordered" evidence="4">
    <location>
        <begin position="160"/>
        <end position="212"/>
    </location>
</feature>
<feature type="compositionally biased region" description="Basic residues" evidence="4">
    <location>
        <begin position="168"/>
        <end position="184"/>
    </location>
</feature>
<feature type="domain" description="Tyr recombinase" evidence="5">
    <location>
        <begin position="1"/>
        <end position="153"/>
    </location>
</feature>
<dbReference type="Gene3D" id="1.10.443.10">
    <property type="entry name" value="Intergrase catalytic core"/>
    <property type="match status" value="1"/>
</dbReference>
<dbReference type="PANTHER" id="PTHR30349">
    <property type="entry name" value="PHAGE INTEGRASE-RELATED"/>
    <property type="match status" value="1"/>
</dbReference>
<dbReference type="SUPFAM" id="SSF56349">
    <property type="entry name" value="DNA breaking-rejoining enzymes"/>
    <property type="match status" value="1"/>
</dbReference>
<proteinExistence type="inferred from homology"/>
<name>A0ABP4NSS9_9ACTN</name>
<gene>
    <name evidence="6" type="ORF">GCM10009827_105180</name>
</gene>
<evidence type="ECO:0000256" key="4">
    <source>
        <dbReference type="SAM" id="MobiDB-lite"/>
    </source>
</evidence>
<evidence type="ECO:0000256" key="1">
    <source>
        <dbReference type="ARBA" id="ARBA00008857"/>
    </source>
</evidence>
<dbReference type="InterPro" id="IPR013762">
    <property type="entry name" value="Integrase-like_cat_sf"/>
</dbReference>
<evidence type="ECO:0000313" key="7">
    <source>
        <dbReference type="Proteomes" id="UP001501470"/>
    </source>
</evidence>
<keyword evidence="2" id="KW-0238">DNA-binding</keyword>
<sequence>MKVCPPDCAGHADRCPKRTGGGIRLVDTKTEAGRRRAALAPQMLTKLRGHKAEQDAERRAAGEHWEDHDLVWCQLDGSPIDAGTDRREWKAILKLAGVRDARIHDGRHTAATMLLLQGVDEQTVMAIMGWSDRRMVQRYQHVIDELRVEASRRLSELLYGPEEVPAPKPKKKSKKASKQQKRKNVNIDKASYATTPATRPGEAKIIPFQRSA</sequence>
<evidence type="ECO:0000313" key="6">
    <source>
        <dbReference type="EMBL" id="GAA1566463.1"/>
    </source>
</evidence>
<evidence type="ECO:0000256" key="3">
    <source>
        <dbReference type="ARBA" id="ARBA00023172"/>
    </source>
</evidence>
<accession>A0ABP4NSS9</accession>
<dbReference type="Pfam" id="PF00589">
    <property type="entry name" value="Phage_integrase"/>
    <property type="match status" value="1"/>
</dbReference>
<dbReference type="PANTHER" id="PTHR30349:SF41">
    <property type="entry name" value="INTEGRASE_RECOMBINASE PROTEIN MJ0367-RELATED"/>
    <property type="match status" value="1"/>
</dbReference>
<dbReference type="EMBL" id="BAAAQD010000037">
    <property type="protein sequence ID" value="GAA1566463.1"/>
    <property type="molecule type" value="Genomic_DNA"/>
</dbReference>
<dbReference type="InterPro" id="IPR002104">
    <property type="entry name" value="Integrase_catalytic"/>
</dbReference>